<gene>
    <name evidence="1" type="ORF">AAFF_G00092530</name>
</gene>
<name>A0AAD7T3S2_9TELE</name>
<dbReference type="Proteomes" id="UP001221898">
    <property type="component" value="Unassembled WGS sequence"/>
</dbReference>
<keyword evidence="2" id="KW-1185">Reference proteome</keyword>
<evidence type="ECO:0000313" key="1">
    <source>
        <dbReference type="EMBL" id="KAJ8413257.1"/>
    </source>
</evidence>
<proteinExistence type="predicted"/>
<sequence>MRMVTAWCEGNSDPAVGQPVQSASLSWDGVKTSIYKHGRGVLHLSSSLCLSVVGVSPGGGGPLSLSQSPQQCSIIDSPLHALPAPCPQTLRSNSCPLCTVSNETTNLRRLTKTQHKSGLEDCRAGTAFKGAQGRDGEQVSVQWRGGEVEGWRKKGVNKHDEFRKVAEVNQWRN</sequence>
<evidence type="ECO:0000313" key="2">
    <source>
        <dbReference type="Proteomes" id="UP001221898"/>
    </source>
</evidence>
<reference evidence="1" key="1">
    <citation type="journal article" date="2023" name="Science">
        <title>Genome structures resolve the early diversification of teleost fishes.</title>
        <authorList>
            <person name="Parey E."/>
            <person name="Louis A."/>
            <person name="Montfort J."/>
            <person name="Bouchez O."/>
            <person name="Roques C."/>
            <person name="Iampietro C."/>
            <person name="Lluch J."/>
            <person name="Castinel A."/>
            <person name="Donnadieu C."/>
            <person name="Desvignes T."/>
            <person name="Floi Bucao C."/>
            <person name="Jouanno E."/>
            <person name="Wen M."/>
            <person name="Mejri S."/>
            <person name="Dirks R."/>
            <person name="Jansen H."/>
            <person name="Henkel C."/>
            <person name="Chen W.J."/>
            <person name="Zahm M."/>
            <person name="Cabau C."/>
            <person name="Klopp C."/>
            <person name="Thompson A.W."/>
            <person name="Robinson-Rechavi M."/>
            <person name="Braasch I."/>
            <person name="Lecointre G."/>
            <person name="Bobe J."/>
            <person name="Postlethwait J.H."/>
            <person name="Berthelot C."/>
            <person name="Roest Crollius H."/>
            <person name="Guiguen Y."/>
        </authorList>
    </citation>
    <scope>NUCLEOTIDE SEQUENCE</scope>
    <source>
        <strain evidence="1">NC1722</strain>
    </source>
</reference>
<comment type="caution">
    <text evidence="1">The sequence shown here is derived from an EMBL/GenBank/DDBJ whole genome shotgun (WGS) entry which is preliminary data.</text>
</comment>
<dbReference type="EMBL" id="JAINUG010000016">
    <property type="protein sequence ID" value="KAJ8413257.1"/>
    <property type="molecule type" value="Genomic_DNA"/>
</dbReference>
<dbReference type="AlphaFoldDB" id="A0AAD7T3S2"/>
<organism evidence="1 2">
    <name type="scientific">Aldrovandia affinis</name>
    <dbReference type="NCBI Taxonomy" id="143900"/>
    <lineage>
        <taxon>Eukaryota</taxon>
        <taxon>Metazoa</taxon>
        <taxon>Chordata</taxon>
        <taxon>Craniata</taxon>
        <taxon>Vertebrata</taxon>
        <taxon>Euteleostomi</taxon>
        <taxon>Actinopterygii</taxon>
        <taxon>Neopterygii</taxon>
        <taxon>Teleostei</taxon>
        <taxon>Notacanthiformes</taxon>
        <taxon>Halosauridae</taxon>
        <taxon>Aldrovandia</taxon>
    </lineage>
</organism>
<accession>A0AAD7T3S2</accession>
<protein>
    <submittedName>
        <fullName evidence="1">Uncharacterized protein</fullName>
    </submittedName>
</protein>